<dbReference type="HAMAP" id="MF_00236">
    <property type="entry name" value="TatA_E"/>
    <property type="match status" value="1"/>
</dbReference>
<feature type="region of interest" description="Disordered" evidence="10">
    <location>
        <begin position="103"/>
        <end position="128"/>
    </location>
</feature>
<gene>
    <name evidence="9" type="primary">tatA</name>
    <name evidence="11" type="ORF">CDA63_01070</name>
</gene>
<dbReference type="InterPro" id="IPR006312">
    <property type="entry name" value="TatA/E"/>
</dbReference>
<keyword evidence="8 9" id="KW-0472">Membrane</keyword>
<feature type="compositionally biased region" description="Basic and acidic residues" evidence="10">
    <location>
        <begin position="118"/>
        <end position="128"/>
    </location>
</feature>
<dbReference type="GO" id="GO:0033281">
    <property type="term" value="C:TAT protein transport complex"/>
    <property type="evidence" value="ECO:0007669"/>
    <property type="project" value="UniProtKB-UniRule"/>
</dbReference>
<comment type="subcellular location">
    <subcellularLocation>
        <location evidence="1 9">Cell membrane</location>
        <topology evidence="1 9">Single-pass membrane protein</topology>
    </subcellularLocation>
</comment>
<dbReference type="PANTHER" id="PTHR42982">
    <property type="entry name" value="SEC-INDEPENDENT PROTEIN TRANSLOCASE PROTEIN TATA"/>
    <property type="match status" value="1"/>
</dbReference>
<dbReference type="Gene3D" id="1.20.5.3310">
    <property type="match status" value="1"/>
</dbReference>
<dbReference type="GO" id="GO:0008320">
    <property type="term" value="F:protein transmembrane transporter activity"/>
    <property type="evidence" value="ECO:0007669"/>
    <property type="project" value="UniProtKB-UniRule"/>
</dbReference>
<dbReference type="NCBIfam" id="TIGR01411">
    <property type="entry name" value="tatAE"/>
    <property type="match status" value="1"/>
</dbReference>
<organism evidence="11 12">
    <name type="scientific">Hymenobacter amundsenii</name>
    <dbReference type="NCBI Taxonomy" id="2006685"/>
    <lineage>
        <taxon>Bacteria</taxon>
        <taxon>Pseudomonadati</taxon>
        <taxon>Bacteroidota</taxon>
        <taxon>Cytophagia</taxon>
        <taxon>Cytophagales</taxon>
        <taxon>Hymenobacteraceae</taxon>
        <taxon>Hymenobacter</taxon>
    </lineage>
</organism>
<keyword evidence="7 9" id="KW-0811">Translocation</keyword>
<feature type="region of interest" description="Disordered" evidence="10">
    <location>
        <begin position="58"/>
        <end position="88"/>
    </location>
</feature>
<sequence>MQMPVLLFLGDLGGGEIMLIMVVILIFFGANKIPELARGLGKGIREFKDASREIRSEVEGYGQPTQQPYQQQFQAPQQEYQPAPAVASETPAPVVVETPLATVAPPMDGGIAPPVEPVSERTRLDQLG</sequence>
<feature type="compositionally biased region" description="Low complexity" evidence="10">
    <location>
        <begin position="61"/>
        <end position="85"/>
    </location>
</feature>
<evidence type="ECO:0000256" key="8">
    <source>
        <dbReference type="ARBA" id="ARBA00023136"/>
    </source>
</evidence>
<dbReference type="Pfam" id="PF02416">
    <property type="entry name" value="TatA_B_E"/>
    <property type="match status" value="1"/>
</dbReference>
<accession>A0A246FQI2</accession>
<comment type="subunit">
    <text evidence="9">Forms a complex with TatC.</text>
</comment>
<evidence type="ECO:0000313" key="11">
    <source>
        <dbReference type="EMBL" id="OWP64980.1"/>
    </source>
</evidence>
<keyword evidence="3 9" id="KW-1003">Cell membrane</keyword>
<dbReference type="GO" id="GO:0043953">
    <property type="term" value="P:protein transport by the Tat complex"/>
    <property type="evidence" value="ECO:0007669"/>
    <property type="project" value="UniProtKB-UniRule"/>
</dbReference>
<keyword evidence="4 9" id="KW-0812">Transmembrane</keyword>
<dbReference type="EMBL" id="NIRR01000001">
    <property type="protein sequence ID" value="OWP64980.1"/>
    <property type="molecule type" value="Genomic_DNA"/>
</dbReference>
<evidence type="ECO:0000256" key="2">
    <source>
        <dbReference type="ARBA" id="ARBA00022448"/>
    </source>
</evidence>
<proteinExistence type="inferred from homology"/>
<dbReference type="InterPro" id="IPR003369">
    <property type="entry name" value="TatA/B/E"/>
</dbReference>
<protein>
    <recommendedName>
        <fullName evidence="9">Sec-independent protein translocase protein TatA</fullName>
    </recommendedName>
</protein>
<evidence type="ECO:0000256" key="3">
    <source>
        <dbReference type="ARBA" id="ARBA00022475"/>
    </source>
</evidence>
<evidence type="ECO:0000256" key="6">
    <source>
        <dbReference type="ARBA" id="ARBA00022989"/>
    </source>
</evidence>
<keyword evidence="12" id="KW-1185">Reference proteome</keyword>
<dbReference type="PANTHER" id="PTHR42982:SF1">
    <property type="entry name" value="SEC-INDEPENDENT PROTEIN TRANSLOCASE PROTEIN TATA"/>
    <property type="match status" value="1"/>
</dbReference>
<comment type="caution">
    <text evidence="11">The sequence shown here is derived from an EMBL/GenBank/DDBJ whole genome shotgun (WGS) entry which is preliminary data.</text>
</comment>
<dbReference type="Proteomes" id="UP000197277">
    <property type="component" value="Unassembled WGS sequence"/>
</dbReference>
<keyword evidence="6 9" id="KW-1133">Transmembrane helix</keyword>
<keyword evidence="2 9" id="KW-0813">Transport</keyword>
<evidence type="ECO:0000256" key="5">
    <source>
        <dbReference type="ARBA" id="ARBA00022927"/>
    </source>
</evidence>
<dbReference type="AlphaFoldDB" id="A0A246FQI2"/>
<evidence type="ECO:0000256" key="9">
    <source>
        <dbReference type="HAMAP-Rule" id="MF_00236"/>
    </source>
</evidence>
<evidence type="ECO:0000313" key="12">
    <source>
        <dbReference type="Proteomes" id="UP000197277"/>
    </source>
</evidence>
<evidence type="ECO:0000256" key="10">
    <source>
        <dbReference type="SAM" id="MobiDB-lite"/>
    </source>
</evidence>
<evidence type="ECO:0000256" key="1">
    <source>
        <dbReference type="ARBA" id="ARBA00004162"/>
    </source>
</evidence>
<name>A0A246FQI2_9BACT</name>
<keyword evidence="5 9" id="KW-0653">Protein transport</keyword>
<evidence type="ECO:0000256" key="4">
    <source>
        <dbReference type="ARBA" id="ARBA00022692"/>
    </source>
</evidence>
<dbReference type="OrthoDB" id="9812812at2"/>
<reference evidence="11 12" key="1">
    <citation type="submission" date="2017-06" db="EMBL/GenBank/DDBJ databases">
        <title>Hymenobacter amundsenii sp. nov. isolated from regoliths in Antarctica.</title>
        <authorList>
            <person name="Sedlacek I."/>
            <person name="Kralova S."/>
            <person name="Pantucek R."/>
            <person name="Svec P."/>
            <person name="Holochova P."/>
            <person name="Stankova E."/>
            <person name="Vrbovska V."/>
            <person name="Busse H.-J."/>
        </authorList>
    </citation>
    <scope>NUCLEOTIDE SEQUENCE [LARGE SCALE GENOMIC DNA]</scope>
    <source>
        <strain evidence="11 12">CCM 8682</strain>
    </source>
</reference>
<comment type="similarity">
    <text evidence="9">Belongs to the TatA/E family.</text>
</comment>
<feature type="transmembrane region" description="Helical" evidence="9">
    <location>
        <begin position="6"/>
        <end position="28"/>
    </location>
</feature>
<evidence type="ECO:0000256" key="7">
    <source>
        <dbReference type="ARBA" id="ARBA00023010"/>
    </source>
</evidence>
<comment type="function">
    <text evidence="9">Part of the twin-arginine translocation (Tat) system that transports large folded proteins containing a characteristic twin-arginine motif in their signal peptide across membranes. TatA could form the protein-conducting channel of the Tat system.</text>
</comment>